<dbReference type="InterPro" id="IPR001611">
    <property type="entry name" value="Leu-rich_rpt"/>
</dbReference>
<evidence type="ECO:0000259" key="8">
    <source>
        <dbReference type="PROSITE" id="PS50011"/>
    </source>
</evidence>
<keyword evidence="6 7" id="KW-0472">Membrane</keyword>
<dbReference type="PANTHER" id="PTHR27008">
    <property type="entry name" value="OS04G0122200 PROTEIN"/>
    <property type="match status" value="1"/>
</dbReference>
<dbReference type="SUPFAM" id="SSF56112">
    <property type="entry name" value="Protein kinase-like (PK-like)"/>
    <property type="match status" value="1"/>
</dbReference>
<dbReference type="InterPro" id="IPR003591">
    <property type="entry name" value="Leu-rich_rpt_typical-subtyp"/>
</dbReference>
<reference evidence="9" key="1">
    <citation type="submission" date="2022-08" db="EMBL/GenBank/DDBJ databases">
        <authorList>
            <person name="Gutierrez-Valencia J."/>
        </authorList>
    </citation>
    <scope>NUCLEOTIDE SEQUENCE</scope>
</reference>
<keyword evidence="4" id="KW-0677">Repeat</keyword>
<feature type="transmembrane region" description="Helical" evidence="7">
    <location>
        <begin position="611"/>
        <end position="631"/>
    </location>
</feature>
<dbReference type="PROSITE" id="PS00108">
    <property type="entry name" value="PROTEIN_KINASE_ST"/>
    <property type="match status" value="1"/>
</dbReference>
<keyword evidence="10" id="KW-1185">Reference proteome</keyword>
<evidence type="ECO:0000313" key="9">
    <source>
        <dbReference type="EMBL" id="CAI0468514.1"/>
    </source>
</evidence>
<dbReference type="Proteomes" id="UP001154282">
    <property type="component" value="Unassembled WGS sequence"/>
</dbReference>
<dbReference type="Pfam" id="PF00069">
    <property type="entry name" value="Pkinase"/>
    <property type="match status" value="1"/>
</dbReference>
<evidence type="ECO:0000313" key="10">
    <source>
        <dbReference type="Proteomes" id="UP001154282"/>
    </source>
</evidence>
<sequence length="688" mass="76504">GGIPFELGNLNGLEILELGGNKLSGLIPSAIFNISSMKKMGFSNNKLLGNLPPTLGSQLPYLECLSVWGNSLNETIPPSISNASKLYHIELVDNEFSGRALNAIGNLRMLEELHIFNNPNLGNIPDEIGNLSHLIGFDLSFNRLTGTIPQVVHKMKKLQLLYLYDNELHGAILDQLCELQALSELYMDNNNLSQQIPKCFSNLTSLRRLSLEFTRLESEIPSSFWDLTYLFGFSLAGNDLIGSLPQQVGNFKGLVFLDLSGNQLSGDIPVSIGGLLDLQDLSFAKNHFQGHIPKSMGNLVSLETLDLSANNLTGVIPKSMESLRYLQFLNLSQNRLQGEIPNGGTFANLSSDSFELNAGLCGLPKFGVPSCPEPIRENLKHIKYFGKLHIVVLKVILPLVIVASFALFMVIVGRKKKSKKVKEEPLPSFIWRMISLLDLQRATNGFDSCNLLGRRSFGQVYKGELADGTNVAVKVFDDFEGEVDDVTTSNTECEVMRNLRHRNLIKIISTCYTTGFKALVLEFMPNDSLQKWLYSHNYFLDIFQRLDIVIDVASALEYLHHGYSVPVVHCDLKPSNVLLDEDLVAHLSDFGISKLLGDGASMMRTLTLATIGYMAPGIIIHFFYNYCLLILKSHSIIDFKVFECIIEFGMEGIVSTKSDVYSFGVLVMEVFTRRNPTEGSFQAETSMK</sequence>
<dbReference type="Gene3D" id="1.10.510.10">
    <property type="entry name" value="Transferase(Phosphotransferase) domain 1"/>
    <property type="match status" value="1"/>
</dbReference>
<dbReference type="PRINTS" id="PR00019">
    <property type="entry name" value="LEURICHRPT"/>
</dbReference>
<dbReference type="Pfam" id="PF00560">
    <property type="entry name" value="LRR_1"/>
    <property type="match status" value="5"/>
</dbReference>
<evidence type="ECO:0000256" key="4">
    <source>
        <dbReference type="ARBA" id="ARBA00022737"/>
    </source>
</evidence>
<dbReference type="GO" id="GO:0005524">
    <property type="term" value="F:ATP binding"/>
    <property type="evidence" value="ECO:0007669"/>
    <property type="project" value="InterPro"/>
</dbReference>
<dbReference type="SMART" id="SM00369">
    <property type="entry name" value="LRR_TYP"/>
    <property type="match status" value="8"/>
</dbReference>
<protein>
    <recommendedName>
        <fullName evidence="8">Protein kinase domain-containing protein</fullName>
    </recommendedName>
</protein>
<keyword evidence="2" id="KW-0433">Leucine-rich repeat</keyword>
<evidence type="ECO:0000256" key="6">
    <source>
        <dbReference type="ARBA" id="ARBA00023136"/>
    </source>
</evidence>
<dbReference type="FunFam" id="3.80.10.10:FF:000095">
    <property type="entry name" value="LRR receptor-like serine/threonine-protein kinase GSO1"/>
    <property type="match status" value="1"/>
</dbReference>
<dbReference type="InterPro" id="IPR051809">
    <property type="entry name" value="Plant_receptor-like_S/T_kinase"/>
</dbReference>
<comment type="caution">
    <text evidence="9">The sequence shown here is derived from an EMBL/GenBank/DDBJ whole genome shotgun (WGS) entry which is preliminary data.</text>
</comment>
<evidence type="ECO:0000256" key="2">
    <source>
        <dbReference type="ARBA" id="ARBA00022614"/>
    </source>
</evidence>
<dbReference type="InterPro" id="IPR008271">
    <property type="entry name" value="Ser/Thr_kinase_AS"/>
</dbReference>
<accession>A0AAV0PD51</accession>
<dbReference type="PANTHER" id="PTHR27008:SF585">
    <property type="entry name" value="PROTEIN KINASE DOMAIN-CONTAINING PROTEIN"/>
    <property type="match status" value="1"/>
</dbReference>
<gene>
    <name evidence="9" type="ORF">LITE_LOCUS37834</name>
</gene>
<feature type="domain" description="Protein kinase" evidence="8">
    <location>
        <begin position="446"/>
        <end position="688"/>
    </location>
</feature>
<dbReference type="Pfam" id="PF13855">
    <property type="entry name" value="LRR_8"/>
    <property type="match status" value="1"/>
</dbReference>
<name>A0AAV0PD51_9ROSI</name>
<dbReference type="SMART" id="SM00220">
    <property type="entry name" value="S_TKc"/>
    <property type="match status" value="1"/>
</dbReference>
<dbReference type="GO" id="GO:0004672">
    <property type="term" value="F:protein kinase activity"/>
    <property type="evidence" value="ECO:0007669"/>
    <property type="project" value="InterPro"/>
</dbReference>
<evidence type="ECO:0000256" key="1">
    <source>
        <dbReference type="ARBA" id="ARBA00004167"/>
    </source>
</evidence>
<dbReference type="InterPro" id="IPR011009">
    <property type="entry name" value="Kinase-like_dom_sf"/>
</dbReference>
<evidence type="ECO:0000256" key="7">
    <source>
        <dbReference type="SAM" id="Phobius"/>
    </source>
</evidence>
<dbReference type="Gene3D" id="3.80.10.10">
    <property type="entry name" value="Ribonuclease Inhibitor"/>
    <property type="match status" value="2"/>
</dbReference>
<dbReference type="InterPro" id="IPR000719">
    <property type="entry name" value="Prot_kinase_dom"/>
</dbReference>
<organism evidence="9 10">
    <name type="scientific">Linum tenue</name>
    <dbReference type="NCBI Taxonomy" id="586396"/>
    <lineage>
        <taxon>Eukaryota</taxon>
        <taxon>Viridiplantae</taxon>
        <taxon>Streptophyta</taxon>
        <taxon>Embryophyta</taxon>
        <taxon>Tracheophyta</taxon>
        <taxon>Spermatophyta</taxon>
        <taxon>Magnoliopsida</taxon>
        <taxon>eudicotyledons</taxon>
        <taxon>Gunneridae</taxon>
        <taxon>Pentapetalae</taxon>
        <taxon>rosids</taxon>
        <taxon>fabids</taxon>
        <taxon>Malpighiales</taxon>
        <taxon>Linaceae</taxon>
        <taxon>Linum</taxon>
    </lineage>
</organism>
<evidence type="ECO:0000256" key="5">
    <source>
        <dbReference type="ARBA" id="ARBA00022989"/>
    </source>
</evidence>
<dbReference type="Gene3D" id="3.30.200.20">
    <property type="entry name" value="Phosphorylase Kinase, domain 1"/>
    <property type="match status" value="1"/>
</dbReference>
<evidence type="ECO:0000256" key="3">
    <source>
        <dbReference type="ARBA" id="ARBA00022692"/>
    </source>
</evidence>
<proteinExistence type="predicted"/>
<keyword evidence="3 7" id="KW-0812">Transmembrane</keyword>
<comment type="subcellular location">
    <subcellularLocation>
        <location evidence="1">Membrane</location>
        <topology evidence="1">Single-pass membrane protein</topology>
    </subcellularLocation>
</comment>
<dbReference type="InterPro" id="IPR032675">
    <property type="entry name" value="LRR_dom_sf"/>
</dbReference>
<dbReference type="PROSITE" id="PS50011">
    <property type="entry name" value="PROTEIN_KINASE_DOM"/>
    <property type="match status" value="1"/>
</dbReference>
<feature type="non-terminal residue" evidence="9">
    <location>
        <position position="1"/>
    </location>
</feature>
<dbReference type="GO" id="GO:0016020">
    <property type="term" value="C:membrane"/>
    <property type="evidence" value="ECO:0007669"/>
    <property type="project" value="UniProtKB-SubCell"/>
</dbReference>
<dbReference type="EMBL" id="CAMGYJ010000008">
    <property type="protein sequence ID" value="CAI0468514.1"/>
    <property type="molecule type" value="Genomic_DNA"/>
</dbReference>
<feature type="transmembrane region" description="Helical" evidence="7">
    <location>
        <begin position="388"/>
        <end position="412"/>
    </location>
</feature>
<keyword evidence="5 7" id="KW-1133">Transmembrane helix</keyword>
<feature type="transmembrane region" description="Helical" evidence="7">
    <location>
        <begin position="504"/>
        <end position="524"/>
    </location>
</feature>
<dbReference type="SUPFAM" id="SSF52058">
    <property type="entry name" value="L domain-like"/>
    <property type="match status" value="2"/>
</dbReference>
<dbReference type="AlphaFoldDB" id="A0AAV0PD51"/>